<name>A0A6B0YQP5_9CHLR</name>
<dbReference type="InterPro" id="IPR001296">
    <property type="entry name" value="Glyco_trans_1"/>
</dbReference>
<organism evidence="5">
    <name type="scientific">Caldilineaceae bacterium SB0664_bin_27</name>
    <dbReference type="NCBI Taxonomy" id="2605260"/>
    <lineage>
        <taxon>Bacteria</taxon>
        <taxon>Bacillati</taxon>
        <taxon>Chloroflexota</taxon>
        <taxon>Caldilineae</taxon>
        <taxon>Caldilineales</taxon>
        <taxon>Caldilineaceae</taxon>
    </lineage>
</organism>
<dbReference type="CDD" id="cd03809">
    <property type="entry name" value="GT4_MtfB-like"/>
    <property type="match status" value="1"/>
</dbReference>
<accession>A0A6B0YQP5</accession>
<dbReference type="Pfam" id="PF13439">
    <property type="entry name" value="Glyco_transf_4"/>
    <property type="match status" value="1"/>
</dbReference>
<gene>
    <name evidence="5" type="ORF">F4Y42_03635</name>
</gene>
<evidence type="ECO:0000313" key="5">
    <source>
        <dbReference type="EMBL" id="MXY92521.1"/>
    </source>
</evidence>
<comment type="caution">
    <text evidence="5">The sequence shown here is derived from an EMBL/GenBank/DDBJ whole genome shotgun (WGS) entry which is preliminary data.</text>
</comment>
<evidence type="ECO:0000256" key="2">
    <source>
        <dbReference type="SAM" id="MobiDB-lite"/>
    </source>
</evidence>
<dbReference type="AlphaFoldDB" id="A0A6B0YQP5"/>
<dbReference type="GO" id="GO:0016757">
    <property type="term" value="F:glycosyltransferase activity"/>
    <property type="evidence" value="ECO:0007669"/>
    <property type="project" value="InterPro"/>
</dbReference>
<protein>
    <submittedName>
        <fullName evidence="5">Glycosyltransferase family 4 protein</fullName>
    </submittedName>
</protein>
<sequence length="417" mass="45781">MPGTWLMSGETGPARSAPPDAQPDRAPQERGRLKVVLDAGPAVHQSAGLARYTESLASALWRHCRDAIDLALFYNSHSGHRPPDSLSPIPARTLKLGQYPWRLGVLACQLLMAPIVERRLGPGSIFHATEHLLPWMARPSVMTVHDLIFERYPQHHTLANRSFLRVAMPLFVRRAGAIIAVSRHTKRDILELYSTPPHKIHVVPEGIEERFRPAGAEEIRRVMESHSIRRPYLLMVGTLEPRKNHALAFEALARLKAEGRPHCLVVAGSKGWLFDDVRKKVELQGLAGDVIFAGRVPDTDLPALYSGACCFLMPSLYEGFGIPVLEAMACGAPVVCSKASSLPEVAGSAARFIDSMTGEALAEAVSQVLSNPENTERLRAEGRRQAARFCWRNAAMQTVEVYRSAAGGSLGSQRYSA</sequence>
<feature type="domain" description="Glycosyl transferase family 1" evidence="3">
    <location>
        <begin position="229"/>
        <end position="384"/>
    </location>
</feature>
<dbReference type="GO" id="GO:0009103">
    <property type="term" value="P:lipopolysaccharide biosynthetic process"/>
    <property type="evidence" value="ECO:0007669"/>
    <property type="project" value="TreeGrafter"/>
</dbReference>
<reference evidence="5" key="1">
    <citation type="submission" date="2019-09" db="EMBL/GenBank/DDBJ databases">
        <title>Characterisation of the sponge microbiome using genome-centric metagenomics.</title>
        <authorList>
            <person name="Engelberts J.P."/>
            <person name="Robbins S.J."/>
            <person name="De Goeij J.M."/>
            <person name="Aranda M."/>
            <person name="Bell S.C."/>
            <person name="Webster N.S."/>
        </authorList>
    </citation>
    <scope>NUCLEOTIDE SEQUENCE</scope>
    <source>
        <strain evidence="5">SB0664_bin_27</strain>
    </source>
</reference>
<evidence type="ECO:0000256" key="1">
    <source>
        <dbReference type="ARBA" id="ARBA00022679"/>
    </source>
</evidence>
<dbReference type="Gene3D" id="3.40.50.2000">
    <property type="entry name" value="Glycogen Phosphorylase B"/>
    <property type="match status" value="2"/>
</dbReference>
<feature type="region of interest" description="Disordered" evidence="2">
    <location>
        <begin position="1"/>
        <end position="28"/>
    </location>
</feature>
<dbReference type="InterPro" id="IPR028098">
    <property type="entry name" value="Glyco_trans_4-like_N"/>
</dbReference>
<dbReference type="Pfam" id="PF00534">
    <property type="entry name" value="Glycos_transf_1"/>
    <property type="match status" value="1"/>
</dbReference>
<dbReference type="PANTHER" id="PTHR46401:SF2">
    <property type="entry name" value="GLYCOSYLTRANSFERASE WBBK-RELATED"/>
    <property type="match status" value="1"/>
</dbReference>
<proteinExistence type="predicted"/>
<dbReference type="PANTHER" id="PTHR46401">
    <property type="entry name" value="GLYCOSYLTRANSFERASE WBBK-RELATED"/>
    <property type="match status" value="1"/>
</dbReference>
<keyword evidence="1 5" id="KW-0808">Transferase</keyword>
<evidence type="ECO:0000259" key="3">
    <source>
        <dbReference type="Pfam" id="PF00534"/>
    </source>
</evidence>
<dbReference type="SUPFAM" id="SSF53756">
    <property type="entry name" value="UDP-Glycosyltransferase/glycogen phosphorylase"/>
    <property type="match status" value="1"/>
</dbReference>
<evidence type="ECO:0000259" key="4">
    <source>
        <dbReference type="Pfam" id="PF13439"/>
    </source>
</evidence>
<dbReference type="EMBL" id="VXRG01000035">
    <property type="protein sequence ID" value="MXY92521.1"/>
    <property type="molecule type" value="Genomic_DNA"/>
</dbReference>
<dbReference type="FunFam" id="3.40.50.2000:FF:000119">
    <property type="entry name" value="Glycosyl transferase group 1"/>
    <property type="match status" value="1"/>
</dbReference>
<feature type="domain" description="Glycosyltransferase subfamily 4-like N-terminal" evidence="4">
    <location>
        <begin position="48"/>
        <end position="208"/>
    </location>
</feature>